<proteinExistence type="predicted"/>
<keyword evidence="3" id="KW-1185">Reference proteome</keyword>
<feature type="transmembrane region" description="Helical" evidence="1">
    <location>
        <begin position="194"/>
        <end position="218"/>
    </location>
</feature>
<dbReference type="AlphaFoldDB" id="A0A1V8M5T0"/>
<dbReference type="EMBL" id="LPUF01000001">
    <property type="protein sequence ID" value="OQK16930.1"/>
    <property type="molecule type" value="Genomic_DNA"/>
</dbReference>
<feature type="transmembrane region" description="Helical" evidence="1">
    <location>
        <begin position="370"/>
        <end position="389"/>
    </location>
</feature>
<dbReference type="Gene3D" id="1.20.1740.10">
    <property type="entry name" value="Amino acid/polyamine transporter I"/>
    <property type="match status" value="1"/>
</dbReference>
<gene>
    <name evidence="2" type="ORF">AU255_03240</name>
</gene>
<feature type="transmembrane region" description="Helical" evidence="1">
    <location>
        <begin position="156"/>
        <end position="174"/>
    </location>
</feature>
<feature type="transmembrane region" description="Helical" evidence="1">
    <location>
        <begin position="34"/>
        <end position="52"/>
    </location>
</feature>
<feature type="transmembrane region" description="Helical" evidence="1">
    <location>
        <begin position="126"/>
        <end position="144"/>
    </location>
</feature>
<feature type="transmembrane region" description="Helical" evidence="1">
    <location>
        <begin position="401"/>
        <end position="422"/>
    </location>
</feature>
<feature type="transmembrane region" description="Helical" evidence="1">
    <location>
        <begin position="339"/>
        <end position="358"/>
    </location>
</feature>
<evidence type="ECO:0000313" key="3">
    <source>
        <dbReference type="Proteomes" id="UP000191980"/>
    </source>
</evidence>
<protein>
    <submittedName>
        <fullName evidence="2">Transporter</fullName>
    </submittedName>
</protein>
<keyword evidence="1" id="KW-0812">Transmembrane</keyword>
<dbReference type="STRING" id="1420851.AU255_03240"/>
<reference evidence="2 3" key="1">
    <citation type="submission" date="2015-12" db="EMBL/GenBank/DDBJ databases">
        <authorList>
            <person name="Shamseldin A."/>
            <person name="Moawad H."/>
            <person name="Abd El-Rahim W.M."/>
            <person name="Sadowsky M.J."/>
        </authorList>
    </citation>
    <scope>NUCLEOTIDE SEQUENCE [LARGE SCALE GENOMIC DNA]</scope>
    <source>
        <strain evidence="2 3">WF1</strain>
    </source>
</reference>
<evidence type="ECO:0000313" key="2">
    <source>
        <dbReference type="EMBL" id="OQK16930.1"/>
    </source>
</evidence>
<feature type="transmembrane region" description="Helical" evidence="1">
    <location>
        <begin position="83"/>
        <end position="114"/>
    </location>
</feature>
<evidence type="ECO:0000256" key="1">
    <source>
        <dbReference type="SAM" id="Phobius"/>
    </source>
</evidence>
<sequence length="423" mass="46408">MKMTKRSLLSQLGPGLMYAGAAVGVSHLVQSTKAGGMFGFDLILAILIIHLVKYPFFEFGPRYTAATGRNILHGYKQSGSWGVWIYIAITLMSMLITQSAVTVVTAGLLINIFHLESLGGLDPQRLAVLISLGLLILCSILLATGRYRLLDKLVKIIILILSITSVLAVTMLIFNNPGYYKTAEVHFSFNETAHLIFLATFLGWMPAPIDISVWHSIWAESNNESSGETTDMQAALFDFRVGFFGTAFLAICFLLLGGLVMYGSGETFSPDGTVFAGQLMDLYQKSLGSWAYPIVAVAAFTTMFSTTPTCLDAYPRTLSASSELLFPEMMNHKNQKRHYLFWLIFTVAGTVLILFFFLTSMQAMVKVATIIAFVVGPVLAGLNTLAMLGKSVPAYARPGKVMWVWCWLSLVIMVACSIAYLLL</sequence>
<organism evidence="2 3">
    <name type="scientific">Methyloprofundus sedimenti</name>
    <dbReference type="NCBI Taxonomy" id="1420851"/>
    <lineage>
        <taxon>Bacteria</taxon>
        <taxon>Pseudomonadati</taxon>
        <taxon>Pseudomonadota</taxon>
        <taxon>Gammaproteobacteria</taxon>
        <taxon>Methylococcales</taxon>
        <taxon>Methylococcaceae</taxon>
        <taxon>Methyloprofundus</taxon>
    </lineage>
</organism>
<dbReference type="Proteomes" id="UP000191980">
    <property type="component" value="Unassembled WGS sequence"/>
</dbReference>
<feature type="transmembrane region" description="Helical" evidence="1">
    <location>
        <begin position="239"/>
        <end position="262"/>
    </location>
</feature>
<keyword evidence="1" id="KW-0472">Membrane</keyword>
<feature type="transmembrane region" description="Helical" evidence="1">
    <location>
        <begin position="290"/>
        <end position="311"/>
    </location>
</feature>
<keyword evidence="1" id="KW-1133">Transmembrane helix</keyword>
<accession>A0A1V8M5T0</accession>
<name>A0A1V8M5T0_9GAMM</name>
<comment type="caution">
    <text evidence="2">The sequence shown here is derived from an EMBL/GenBank/DDBJ whole genome shotgun (WGS) entry which is preliminary data.</text>
</comment>
<dbReference type="OrthoDB" id="4858698at2"/>